<feature type="region of interest" description="Disordered" evidence="1">
    <location>
        <begin position="1"/>
        <end position="43"/>
    </location>
</feature>
<evidence type="ECO:0000313" key="2">
    <source>
        <dbReference type="EMBL" id="UPW41825.1"/>
    </source>
</evidence>
<evidence type="ECO:0000256" key="1">
    <source>
        <dbReference type="SAM" id="MobiDB-lite"/>
    </source>
</evidence>
<accession>A0A976N330</accession>
<dbReference type="EMBL" id="OM869676">
    <property type="protein sequence ID" value="UPW41825.1"/>
    <property type="molecule type" value="Genomic_DNA"/>
</dbReference>
<proteinExistence type="predicted"/>
<name>A0A976N330_9VIRU</name>
<organism evidence="2">
    <name type="scientific">Peromfec virus RodF5_34</name>
    <dbReference type="NCBI Taxonomy" id="2929284"/>
    <lineage>
        <taxon>Viruses</taxon>
        <taxon>Monodnaviria</taxon>
        <taxon>Shotokuvirae</taxon>
        <taxon>Cressdnaviricota</taxon>
        <taxon>Repensiviricetes</taxon>
        <taxon>Geplafuvirales</taxon>
        <taxon>Genomoviridae</taxon>
        <taxon>Gemycircularvirus</taxon>
    </lineage>
</organism>
<protein>
    <submittedName>
        <fullName evidence="2">Capsid protein</fullName>
    </submittedName>
</protein>
<reference evidence="2" key="1">
    <citation type="submission" date="2022-02" db="EMBL/GenBank/DDBJ databases">
        <title>Towards deciphering the DNA virus diversity associated with rodent species in the families Cricetidae and Heteromyidae.</title>
        <authorList>
            <person name="Lund M."/>
            <person name="Larsen B.B."/>
            <person name="Gryseels S."/>
            <person name="Kraberger S."/>
            <person name="Rowsey D.M."/>
            <person name="Steger L."/>
            <person name="Yule K.M."/>
            <person name="Upham N.S."/>
            <person name="Worobey M."/>
            <person name="Van Doorslaer K."/>
            <person name="Varsani A."/>
        </authorList>
    </citation>
    <scope>NUCLEOTIDE SEQUENCE</scope>
    <source>
        <strain evidence="2">NeonRodF5_34</strain>
    </source>
</reference>
<sequence>MAYKSYAKRRPIRRSYKGKRRSAPRRSYAKKRSTFRSKKMSKKRILNITSEKKRDTMLNWTNSSAATQVGGATYVTDPAIVTGGTSSNQAATFLWCATARDNTVNSTNNIGTKFASSTRTSSSPYMVGLKESIEIQCNTGMPWQWRRICFTMKGLPLVPNSTVSGNIFSAAMETSNGWTRVMNQVLGNSGADPMYTLYAVLFKGQVNSDWTDPFTAATDNNRVTIKYDKTITLASGNEDGFIRRYDRWHPMRKTLVYDDDETGNLNTAMNAAIRSVEGKAGMGDYYVMDMFRARQGSAATDQLSVRPEATLYWHEK</sequence>